<comment type="caution">
    <text evidence="26">The sequence shown here is derived from an EMBL/GenBank/DDBJ whole genome shotgun (WGS) entry which is preliminary data.</text>
</comment>
<evidence type="ECO:0000259" key="24">
    <source>
        <dbReference type="PROSITE" id="PS51096"/>
    </source>
</evidence>
<dbReference type="InterPro" id="IPR036618">
    <property type="entry name" value="PtsI_HPr-bd_sf"/>
</dbReference>
<comment type="function">
    <text evidence="4">General (non sugar-specific) component of the phosphoenolpyruvate-dependent sugar phosphotransferase system (sugar PTS). This major carbohydrate active-transport system catalyzes the phosphorylation of incoming sugar substrates concomitantly with their translocation across the cell membrane. Enzyme I transfers the phosphoryl group from phosphoenolpyruvate (PEP) to the phosphoryl carrier protein (HPr).</text>
</comment>
<evidence type="ECO:0000313" key="27">
    <source>
        <dbReference type="Proteomes" id="UP001415169"/>
    </source>
</evidence>
<evidence type="ECO:0000256" key="1">
    <source>
        <dbReference type="ARBA" id="ARBA00000683"/>
    </source>
</evidence>
<dbReference type="InterPro" id="IPR008279">
    <property type="entry name" value="PEP-util_enz_mobile_dom"/>
</dbReference>
<evidence type="ECO:0000256" key="15">
    <source>
        <dbReference type="ARBA" id="ARBA00022597"/>
    </source>
</evidence>
<reference evidence="26" key="2">
    <citation type="submission" date="2023-12" db="EMBL/GenBank/DDBJ databases">
        <authorList>
            <person name="Sun Q."/>
            <person name="Inoue M."/>
        </authorList>
    </citation>
    <scope>NUCLEOTIDE SEQUENCE</scope>
    <source>
        <strain evidence="26">JCM 17590</strain>
    </source>
</reference>
<dbReference type="Pfam" id="PF05524">
    <property type="entry name" value="PEP-utilisers_N"/>
    <property type="match status" value="1"/>
</dbReference>
<evidence type="ECO:0000256" key="22">
    <source>
        <dbReference type="ARBA" id="ARBA00046577"/>
    </source>
</evidence>
<feature type="domain" description="PTS EIIA type-4" evidence="24">
    <location>
        <begin position="1"/>
        <end position="139"/>
    </location>
</feature>
<evidence type="ECO:0000256" key="4">
    <source>
        <dbReference type="ARBA" id="ARBA00002728"/>
    </source>
</evidence>
<dbReference type="Gene3D" id="3.40.50.510">
    <property type="entry name" value="Phosphotransferase system, mannose-type IIA component"/>
    <property type="match status" value="1"/>
</dbReference>
<dbReference type="SUPFAM" id="SSF51621">
    <property type="entry name" value="Phosphoenolpyruvate/pyruvate domain"/>
    <property type="match status" value="1"/>
</dbReference>
<dbReference type="Gene3D" id="3.20.20.60">
    <property type="entry name" value="Phosphoenolpyruvate-binding domains"/>
    <property type="match status" value="1"/>
</dbReference>
<comment type="function">
    <text evidence="5">Component of the dihydroxyacetone kinase complex, which is responsible for the phosphoenolpyruvate (PEP)-dependent phosphorylation of dihydroxyacetone. DhaM serves as the phosphoryl donor. Is phosphorylated by phosphoenolpyruvate in an EI- and HPr-dependent reaction, and a phosphorelay system on histidine residues finally leads to phosphoryl transfer to DhaL and dihydroxyacetone.</text>
</comment>
<reference evidence="26" key="1">
    <citation type="journal article" date="2014" name="Int. J. Syst. Evol. Microbiol.">
        <title>Complete genome of a new Firmicutes species belonging to the dominant human colonic microbiota ('Ruminococcus bicirculans') reveals two chromosomes and a selective capacity to utilize plant glucans.</title>
        <authorList>
            <consortium name="NISC Comparative Sequencing Program"/>
            <person name="Wegmann U."/>
            <person name="Louis P."/>
            <person name="Goesmann A."/>
            <person name="Henrissat B."/>
            <person name="Duncan S.H."/>
            <person name="Flint H.J."/>
        </authorList>
    </citation>
    <scope>NUCLEOTIDE SEQUENCE</scope>
    <source>
        <strain evidence="26">JCM 17590</strain>
    </source>
</reference>
<feature type="compositionally biased region" description="Low complexity" evidence="23">
    <location>
        <begin position="288"/>
        <end position="298"/>
    </location>
</feature>
<name>A0ABP7ZJR2_9MICO</name>
<dbReference type="InterPro" id="IPR012844">
    <property type="entry name" value="DhaM_N"/>
</dbReference>
<protein>
    <recommendedName>
        <fullName evidence="12">Phosphocarrier protein HPr</fullName>
        <ecNumber evidence="9">2.7.1.121</ecNumber>
        <ecNumber evidence="10">2.7.3.9</ecNumber>
    </recommendedName>
    <alternativeName>
        <fullName evidence="11">Phosphoenolpyruvate-protein phosphotransferase</fullName>
    </alternativeName>
    <alternativeName>
        <fullName evidence="21">Phosphotransferase system, enzyme I</fullName>
    </alternativeName>
</protein>
<evidence type="ECO:0000256" key="13">
    <source>
        <dbReference type="ARBA" id="ARBA00022448"/>
    </source>
</evidence>
<dbReference type="InterPro" id="IPR008731">
    <property type="entry name" value="PTS_EIN"/>
</dbReference>
<comment type="catalytic activity">
    <reaction evidence="1">
        <text>L-histidyl-[protein] + phosphoenolpyruvate = N(pros)-phospho-L-histidyl-[protein] + pyruvate</text>
        <dbReference type="Rhea" id="RHEA:23880"/>
        <dbReference type="Rhea" id="RHEA-COMP:9745"/>
        <dbReference type="Rhea" id="RHEA-COMP:9746"/>
        <dbReference type="ChEBI" id="CHEBI:15361"/>
        <dbReference type="ChEBI" id="CHEBI:29979"/>
        <dbReference type="ChEBI" id="CHEBI:58702"/>
        <dbReference type="ChEBI" id="CHEBI:64837"/>
        <dbReference type="EC" id="2.7.3.9"/>
    </reaction>
</comment>
<evidence type="ECO:0000256" key="16">
    <source>
        <dbReference type="ARBA" id="ARBA00022679"/>
    </source>
</evidence>
<keyword evidence="17" id="KW-0598">Phosphotransferase system</keyword>
<dbReference type="EC" id="2.7.1.121" evidence="9"/>
<evidence type="ECO:0000313" key="26">
    <source>
        <dbReference type="EMBL" id="GAA4160576.1"/>
    </source>
</evidence>
<dbReference type="InterPro" id="IPR000032">
    <property type="entry name" value="HPr-like"/>
</dbReference>
<dbReference type="SUPFAM" id="SSF52009">
    <property type="entry name" value="Phosphohistidine domain"/>
    <property type="match status" value="1"/>
</dbReference>
<dbReference type="PROSITE" id="PS00370">
    <property type="entry name" value="PEP_ENZYMES_PHOS_SITE"/>
    <property type="match status" value="1"/>
</dbReference>
<dbReference type="InterPro" id="IPR018274">
    <property type="entry name" value="PEP_util_AS"/>
</dbReference>
<evidence type="ECO:0000256" key="14">
    <source>
        <dbReference type="ARBA" id="ARBA00022490"/>
    </source>
</evidence>
<evidence type="ECO:0000256" key="17">
    <source>
        <dbReference type="ARBA" id="ARBA00022683"/>
    </source>
</evidence>
<keyword evidence="14" id="KW-0963">Cytoplasm</keyword>
<dbReference type="InterPro" id="IPR050499">
    <property type="entry name" value="PEP-utilizing_PTS_enzyme"/>
</dbReference>
<dbReference type="PROSITE" id="PS00742">
    <property type="entry name" value="PEP_ENZYMES_2"/>
    <property type="match status" value="1"/>
</dbReference>
<evidence type="ECO:0000256" key="19">
    <source>
        <dbReference type="ARBA" id="ARBA00022777"/>
    </source>
</evidence>
<feature type="domain" description="HPr" evidence="25">
    <location>
        <begin position="153"/>
        <end position="243"/>
    </location>
</feature>
<dbReference type="InterPro" id="IPR015813">
    <property type="entry name" value="Pyrv/PenolPyrv_kinase-like_dom"/>
</dbReference>
<organism evidence="26 27">
    <name type="scientific">Gryllotalpicola daejeonensis</name>
    <dbReference type="NCBI Taxonomy" id="993087"/>
    <lineage>
        <taxon>Bacteria</taxon>
        <taxon>Bacillati</taxon>
        <taxon>Actinomycetota</taxon>
        <taxon>Actinomycetes</taxon>
        <taxon>Micrococcales</taxon>
        <taxon>Microbacteriaceae</taxon>
        <taxon>Gryllotalpicola</taxon>
    </lineage>
</organism>
<feature type="region of interest" description="Disordered" evidence="23">
    <location>
        <begin position="246"/>
        <end position="298"/>
    </location>
</feature>
<keyword evidence="20" id="KW-0460">Magnesium</keyword>
<dbReference type="PRINTS" id="PR00107">
    <property type="entry name" value="PHOSPHOCPHPR"/>
</dbReference>
<comment type="cofactor">
    <cofactor evidence="3">
        <name>Mg(2+)</name>
        <dbReference type="ChEBI" id="CHEBI:18420"/>
    </cofactor>
</comment>
<feature type="compositionally biased region" description="Low complexity" evidence="23">
    <location>
        <begin position="140"/>
        <end position="152"/>
    </location>
</feature>
<keyword evidence="18" id="KW-0479">Metal-binding</keyword>
<proteinExistence type="inferred from homology"/>
<dbReference type="PROSITE" id="PS51350">
    <property type="entry name" value="PTS_HPR_DOM"/>
    <property type="match status" value="1"/>
</dbReference>
<dbReference type="Gene3D" id="3.50.30.10">
    <property type="entry name" value="Phosphohistidine domain"/>
    <property type="match status" value="1"/>
</dbReference>
<dbReference type="PROSITE" id="PS51096">
    <property type="entry name" value="PTS_EIIA_TYPE_4"/>
    <property type="match status" value="1"/>
</dbReference>
<evidence type="ECO:0000256" key="9">
    <source>
        <dbReference type="ARBA" id="ARBA00012095"/>
    </source>
</evidence>
<evidence type="ECO:0000256" key="11">
    <source>
        <dbReference type="ARBA" id="ARBA00016544"/>
    </source>
</evidence>
<evidence type="ECO:0000256" key="2">
    <source>
        <dbReference type="ARBA" id="ARBA00001113"/>
    </source>
</evidence>
<comment type="subunit">
    <text evidence="22">Homodimer. The dihydroxyacetone kinase complex is composed of a homodimer of DhaM, a homodimer of DhaK and the subunit DhaL.</text>
</comment>
<evidence type="ECO:0000256" key="20">
    <source>
        <dbReference type="ARBA" id="ARBA00022842"/>
    </source>
</evidence>
<dbReference type="Pfam" id="PF00391">
    <property type="entry name" value="PEP-utilizers"/>
    <property type="match status" value="1"/>
</dbReference>
<dbReference type="SUPFAM" id="SSF47831">
    <property type="entry name" value="Enzyme I of the PEP:sugar phosphotransferase system HPr-binding (sub)domain"/>
    <property type="match status" value="1"/>
</dbReference>
<comment type="similarity">
    <text evidence="8">Belongs to the PEP-utilizing enzyme family.</text>
</comment>
<dbReference type="InterPro" id="IPR004701">
    <property type="entry name" value="PTS_EIIA_man-typ"/>
</dbReference>
<dbReference type="InterPro" id="IPR040442">
    <property type="entry name" value="Pyrv_kinase-like_dom_sf"/>
</dbReference>
<feature type="compositionally biased region" description="Low complexity" evidence="23">
    <location>
        <begin position="251"/>
        <end position="274"/>
    </location>
</feature>
<dbReference type="Pfam" id="PF02896">
    <property type="entry name" value="PEP-utilizers_C"/>
    <property type="match status" value="1"/>
</dbReference>
<dbReference type="Gene3D" id="1.10.274.10">
    <property type="entry name" value="PtsI, HPr-binding domain"/>
    <property type="match status" value="1"/>
</dbReference>
<dbReference type="SUPFAM" id="SSF53062">
    <property type="entry name" value="PTS system fructose IIA component-like"/>
    <property type="match status" value="1"/>
</dbReference>
<keyword evidence="13" id="KW-0813">Transport</keyword>
<dbReference type="CDD" id="cd00367">
    <property type="entry name" value="PTS-HPr_like"/>
    <property type="match status" value="1"/>
</dbReference>
<dbReference type="PANTHER" id="PTHR46244:SF3">
    <property type="entry name" value="PHOSPHOENOLPYRUVATE-PROTEIN PHOSPHOTRANSFERASE"/>
    <property type="match status" value="1"/>
</dbReference>
<dbReference type="InterPro" id="IPR035895">
    <property type="entry name" value="HPr-like_sf"/>
</dbReference>
<evidence type="ECO:0000256" key="5">
    <source>
        <dbReference type="ARBA" id="ARBA00002788"/>
    </source>
</evidence>
<accession>A0ABP7ZJR2</accession>
<dbReference type="PROSITE" id="PS00369">
    <property type="entry name" value="PTS_HPR_HIS"/>
    <property type="match status" value="1"/>
</dbReference>
<dbReference type="NCBIfam" id="TIGR02364">
    <property type="entry name" value="dha_pts"/>
    <property type="match status" value="1"/>
</dbReference>
<dbReference type="InterPro" id="IPR036662">
    <property type="entry name" value="PTS_EIIA_man-typ_sf"/>
</dbReference>
<dbReference type="NCBIfam" id="TIGR01417">
    <property type="entry name" value="PTS_I_fam"/>
    <property type="match status" value="1"/>
</dbReference>
<evidence type="ECO:0000256" key="21">
    <source>
        <dbReference type="ARBA" id="ARBA00033235"/>
    </source>
</evidence>
<dbReference type="InterPro" id="IPR000121">
    <property type="entry name" value="PEP_util_C"/>
</dbReference>
<evidence type="ECO:0000256" key="18">
    <source>
        <dbReference type="ARBA" id="ARBA00022723"/>
    </source>
</evidence>
<dbReference type="InterPro" id="IPR001020">
    <property type="entry name" value="PTS_HPr_His_P_site"/>
</dbReference>
<comment type="function">
    <text evidence="6">General (non sugar-specific) component of the phosphoenolpyruvate-dependent sugar phosphotransferase system (sugar PTS). This major carbohydrate active-transport system catalyzes the phosphorylation of incoming sugar substrates concomitantly with their translocation across the cell membrane. The phosphoryl group from phosphoenolpyruvate (PEP) is transferred to the phosphoryl carrier protein HPr by enzyme I. Phospho-HPr then transfers it to the PTS EIIA domain.</text>
</comment>
<feature type="region of interest" description="Disordered" evidence="23">
    <location>
        <begin position="129"/>
        <end position="152"/>
    </location>
</feature>
<evidence type="ECO:0000256" key="7">
    <source>
        <dbReference type="ARBA" id="ARBA00004496"/>
    </source>
</evidence>
<evidence type="ECO:0000256" key="3">
    <source>
        <dbReference type="ARBA" id="ARBA00001946"/>
    </source>
</evidence>
<dbReference type="SUPFAM" id="SSF55594">
    <property type="entry name" value="HPr-like"/>
    <property type="match status" value="1"/>
</dbReference>
<dbReference type="Proteomes" id="UP001415169">
    <property type="component" value="Unassembled WGS sequence"/>
</dbReference>
<keyword evidence="19" id="KW-0418">Kinase</keyword>
<dbReference type="InterPro" id="IPR036637">
    <property type="entry name" value="Phosphohistidine_dom_sf"/>
</dbReference>
<dbReference type="PRINTS" id="PR01736">
    <property type="entry name" value="PHPHTRNFRASE"/>
</dbReference>
<keyword evidence="27" id="KW-1185">Reference proteome</keyword>
<evidence type="ECO:0000256" key="6">
    <source>
        <dbReference type="ARBA" id="ARBA00003681"/>
    </source>
</evidence>
<evidence type="ECO:0000256" key="10">
    <source>
        <dbReference type="ARBA" id="ARBA00012232"/>
    </source>
</evidence>
<dbReference type="Gene3D" id="3.30.1340.10">
    <property type="entry name" value="HPr-like"/>
    <property type="match status" value="1"/>
</dbReference>
<comment type="catalytic activity">
    <reaction evidence="2">
        <text>dihydroxyacetone + phosphoenolpyruvate = dihydroxyacetone phosphate + pyruvate</text>
        <dbReference type="Rhea" id="RHEA:18381"/>
        <dbReference type="ChEBI" id="CHEBI:15361"/>
        <dbReference type="ChEBI" id="CHEBI:16016"/>
        <dbReference type="ChEBI" id="CHEBI:57642"/>
        <dbReference type="ChEBI" id="CHEBI:58702"/>
        <dbReference type="EC" id="2.7.1.121"/>
    </reaction>
</comment>
<dbReference type="InterPro" id="IPR023151">
    <property type="entry name" value="PEP_util_CS"/>
</dbReference>
<evidence type="ECO:0000256" key="12">
    <source>
        <dbReference type="ARBA" id="ARBA00020422"/>
    </source>
</evidence>
<evidence type="ECO:0000256" key="8">
    <source>
        <dbReference type="ARBA" id="ARBA00007837"/>
    </source>
</evidence>
<keyword evidence="15" id="KW-0762">Sugar transport</keyword>
<evidence type="ECO:0000256" key="23">
    <source>
        <dbReference type="SAM" id="MobiDB-lite"/>
    </source>
</evidence>
<dbReference type="NCBIfam" id="TIGR01003">
    <property type="entry name" value="PTS_HPr_family"/>
    <property type="match status" value="1"/>
</dbReference>
<comment type="subcellular location">
    <subcellularLocation>
        <location evidence="7">Cytoplasm</location>
    </subcellularLocation>
</comment>
<dbReference type="Pfam" id="PF00381">
    <property type="entry name" value="PTS-HPr"/>
    <property type="match status" value="1"/>
</dbReference>
<dbReference type="InterPro" id="IPR006318">
    <property type="entry name" value="PTS_EI-like"/>
</dbReference>
<evidence type="ECO:0000259" key="25">
    <source>
        <dbReference type="PROSITE" id="PS51350"/>
    </source>
</evidence>
<dbReference type="Pfam" id="PF03610">
    <property type="entry name" value="EIIA-man"/>
    <property type="match status" value="1"/>
</dbReference>
<dbReference type="EC" id="2.7.3.9" evidence="10"/>
<gene>
    <name evidence="26" type="ORF">GCM10022286_16780</name>
</gene>
<dbReference type="EMBL" id="BAABBV010000001">
    <property type="protein sequence ID" value="GAA4160576.1"/>
    <property type="molecule type" value="Genomic_DNA"/>
</dbReference>
<keyword evidence="16" id="KW-0808">Transferase</keyword>
<dbReference type="PANTHER" id="PTHR46244">
    <property type="entry name" value="PHOSPHOENOLPYRUVATE-PROTEIN PHOSPHOTRANSFERASE"/>
    <property type="match status" value="1"/>
</dbReference>
<sequence length="860" mass="85923">MIGIVVVSHSAALASAALELAGQMVHGDAPHVVLAAGTEDGGLGTDAARVAAAIDEVAESAGADGVLVFVDLGSAVISAELALELRMSDAPVRLTSAPLVEGLVAALVAAAGGASLDAVAAEAEASLAPKQAHIGEESAPETSPSDSAAAAPSHTLTFTLRNPAGLHARPAATVAAELGAFDATVRLRNRRTGAEASNAASMSALLTLGARQGDEVEANASGTDAAAALARLEALAADGFGELEEGDTEVSAAASAAGGSSQLGSAGGDSSQAGRARPAPVDSAKPNGDLAADVVPAPDGPLPADAVAAADAPGIPISPGAAVGPVVRMPDPVVEPPAETTLAESERAAAAASLAPAFAQVHDSLTHRARRLTDERFRDARAVLEATAVLADDKALAAEAAELVTRLGATPERAAWLVLGALAELIAGQGGAMAERAADVRDLRGRVIARLRGETEPGLPDRGDPFVLVVDELAPADAALLGTTPCVALVTASGAPTSHTAILARSLGVPAVVWPGARTLRDGDTVLVDGTRGEVEVDPSADRVAEASARPEIPPFDGTGRTADGHHVELLANVSGGADAADATRAEGVGLFRTEFVFLDRQEEPSVAEQTAAYRAVFAAFPGRRVVVRTLDAGSDKPLAFVAGSREQNPALGVRGFRTARAYPGVLARQLEAIAAAARAERADAWVMAPMISTAAEAREFAAACRPHGFARVGVMIETPSAALCAPEVLAEVDFVSIGTNDLAQYAMAADRQSGPLAALTDAWQPAVLRLIRLVGEAGARVGKPVGVCGEAAADPALAPVLVGLGVTSLSMAPRALDEVAAALGAVSREQCVAVGAAAAGAVGPREARAAAAGALASTA</sequence>